<feature type="compositionally biased region" description="Basic residues" evidence="1">
    <location>
        <begin position="7"/>
        <end position="16"/>
    </location>
</feature>
<feature type="region of interest" description="Disordered" evidence="1">
    <location>
        <begin position="1"/>
        <end position="28"/>
    </location>
</feature>
<dbReference type="EMBL" id="CP020083">
    <property type="protein sequence ID" value="ASR51784.1"/>
    <property type="molecule type" value="Genomic_DNA"/>
</dbReference>
<dbReference type="SUPFAM" id="SSF46785">
    <property type="entry name" value="Winged helix' DNA-binding domain"/>
    <property type="match status" value="1"/>
</dbReference>
<dbReference type="InterPro" id="IPR036388">
    <property type="entry name" value="WH-like_DNA-bd_sf"/>
</dbReference>
<accession>A0ABN5B846</accession>
<protein>
    <recommendedName>
        <fullName evidence="2">HTH marR-type domain-containing protein</fullName>
    </recommendedName>
</protein>
<evidence type="ECO:0000259" key="2">
    <source>
        <dbReference type="PROSITE" id="PS50995"/>
    </source>
</evidence>
<organism evidence="3 4">
    <name type="scientific">Blastomonas fulva</name>
    <dbReference type="NCBI Taxonomy" id="1550728"/>
    <lineage>
        <taxon>Bacteria</taxon>
        <taxon>Pseudomonadati</taxon>
        <taxon>Pseudomonadota</taxon>
        <taxon>Alphaproteobacteria</taxon>
        <taxon>Sphingomonadales</taxon>
        <taxon>Sphingomonadaceae</taxon>
        <taxon>Blastomonas</taxon>
    </lineage>
</organism>
<evidence type="ECO:0000256" key="1">
    <source>
        <dbReference type="SAM" id="MobiDB-lite"/>
    </source>
</evidence>
<evidence type="ECO:0000313" key="4">
    <source>
        <dbReference type="Proteomes" id="UP000258016"/>
    </source>
</evidence>
<dbReference type="Gene3D" id="1.10.10.10">
    <property type="entry name" value="Winged helix-like DNA-binding domain superfamily/Winged helix DNA-binding domain"/>
    <property type="match status" value="1"/>
</dbReference>
<dbReference type="InterPro" id="IPR036390">
    <property type="entry name" value="WH_DNA-bd_sf"/>
</dbReference>
<name>A0ABN5B846_9SPHN</name>
<feature type="domain" description="HTH marR-type" evidence="2">
    <location>
        <begin position="47"/>
        <end position="157"/>
    </location>
</feature>
<keyword evidence="4" id="KW-1185">Reference proteome</keyword>
<dbReference type="Proteomes" id="UP000258016">
    <property type="component" value="Chromosome"/>
</dbReference>
<gene>
    <name evidence="3" type="ORF">B5J99_10200</name>
</gene>
<evidence type="ECO:0000313" key="3">
    <source>
        <dbReference type="EMBL" id="ASR51784.1"/>
    </source>
</evidence>
<dbReference type="Pfam" id="PF13463">
    <property type="entry name" value="HTH_27"/>
    <property type="match status" value="1"/>
</dbReference>
<reference evidence="3 4" key="1">
    <citation type="submission" date="2017-03" db="EMBL/GenBank/DDBJ databases">
        <title>Complete genome sequence of Blastomonas fulva degrading microcsystin LR.</title>
        <authorList>
            <person name="Lee H.-g."/>
            <person name="Jin L."/>
            <person name="oh H.-M."/>
        </authorList>
    </citation>
    <scope>NUCLEOTIDE SEQUENCE [LARGE SCALE GENOMIC DNA]</scope>
    <source>
        <strain evidence="3 4">T2</strain>
    </source>
</reference>
<sequence>MANGRTTLHRGKHVKSLARDTSARSTASWNRPVMAGEIHADARGAEGDRKTRLILQEQQASRLRSSNFPGLKLRNPSWDMLVALLAAKRNGSQLSMSDLCLMCDAPESTALRLIHQLREKGYAEMVPDRSDRRRTRVSLTRMGEAQFDAYLDKMGPA</sequence>
<proteinExistence type="predicted"/>
<dbReference type="InterPro" id="IPR000835">
    <property type="entry name" value="HTH_MarR-typ"/>
</dbReference>
<dbReference type="PROSITE" id="PS50995">
    <property type="entry name" value="HTH_MARR_2"/>
    <property type="match status" value="1"/>
</dbReference>